<dbReference type="GO" id="GO:0008237">
    <property type="term" value="F:metallopeptidase activity"/>
    <property type="evidence" value="ECO:0007669"/>
    <property type="project" value="UniProtKB-KW"/>
</dbReference>
<feature type="transmembrane region" description="Helical" evidence="1">
    <location>
        <begin position="156"/>
        <end position="175"/>
    </location>
</feature>
<feature type="transmembrane region" description="Helical" evidence="1">
    <location>
        <begin position="111"/>
        <end position="135"/>
    </location>
</feature>
<keyword evidence="1" id="KW-1133">Transmembrane helix</keyword>
<dbReference type="GO" id="GO:0080120">
    <property type="term" value="P:CAAX-box protein maturation"/>
    <property type="evidence" value="ECO:0007669"/>
    <property type="project" value="UniProtKB-ARBA"/>
</dbReference>
<keyword evidence="1" id="KW-0472">Membrane</keyword>
<dbReference type="RefSeq" id="WP_220616431.1">
    <property type="nucleotide sequence ID" value="NZ_RKLR01000001.1"/>
</dbReference>
<protein>
    <submittedName>
        <fullName evidence="3">CPBP family intramembrane metalloprotease</fullName>
    </submittedName>
</protein>
<evidence type="ECO:0000313" key="4">
    <source>
        <dbReference type="Proteomes" id="UP001430377"/>
    </source>
</evidence>
<name>A0AAW4PMG8_9EURY</name>
<feature type="transmembrane region" description="Helical" evidence="1">
    <location>
        <begin position="14"/>
        <end position="47"/>
    </location>
</feature>
<sequence length="283" mass="29411">MSHVTRERPFLQSVVALVAGLLLGAGGLLLGFGLTFLVAGLLIVGVGLELSPALSIVLSLVFVQGIGCAGVALSYYKVRPHLAGRVRDLLQIPGAVPAFDIPAAVPDLRDGATIIGGYFLAIGGAVLGSAAITLVQRLTGTELETGTNQAAQIGMENPEVLLLLIPASILVIGPGEEMLFRGVVQGRIREAFSPVPGILIPSVIFAGLHWFALSGGSPQGNLVALGVLVVPALVFGVAYEYTDNIVVPSMIHGLYNATLFTILYVVVKYGDQLPQQMTLGVPV</sequence>
<reference evidence="3 4" key="1">
    <citation type="submission" date="2021-06" db="EMBL/GenBank/DDBJ databases">
        <title>Halomicroarcula sp. a new haloarchaeum isolated from saline soil.</title>
        <authorList>
            <person name="Duran-Viseras A."/>
            <person name="Sanchez-Porro C."/>
            <person name="Ventosa A."/>
        </authorList>
    </citation>
    <scope>NUCLEOTIDE SEQUENCE [LARGE SCALE GENOMIC DNA]</scope>
    <source>
        <strain evidence="3 4">F13</strain>
    </source>
</reference>
<feature type="transmembrane region" description="Helical" evidence="1">
    <location>
        <begin position="245"/>
        <end position="267"/>
    </location>
</feature>
<organism evidence="3 4">
    <name type="scientific">Haloarcula rubra</name>
    <dbReference type="NCBI Taxonomy" id="2487747"/>
    <lineage>
        <taxon>Archaea</taxon>
        <taxon>Methanobacteriati</taxon>
        <taxon>Methanobacteriota</taxon>
        <taxon>Stenosarchaea group</taxon>
        <taxon>Halobacteria</taxon>
        <taxon>Halobacteriales</taxon>
        <taxon>Haloarculaceae</taxon>
        <taxon>Haloarcula</taxon>
    </lineage>
</organism>
<evidence type="ECO:0000313" key="3">
    <source>
        <dbReference type="EMBL" id="MBX0321404.1"/>
    </source>
</evidence>
<evidence type="ECO:0000259" key="2">
    <source>
        <dbReference type="Pfam" id="PF02517"/>
    </source>
</evidence>
<keyword evidence="3" id="KW-0645">Protease</keyword>
<keyword evidence="3" id="KW-0378">Hydrolase</keyword>
<keyword evidence="1" id="KW-0812">Transmembrane</keyword>
<comment type="caution">
    <text evidence="3">The sequence shown here is derived from an EMBL/GenBank/DDBJ whole genome shotgun (WGS) entry which is preliminary data.</text>
</comment>
<dbReference type="AlphaFoldDB" id="A0AAW4PMG8"/>
<dbReference type="InterPro" id="IPR003675">
    <property type="entry name" value="Rce1/LyrA-like_dom"/>
</dbReference>
<dbReference type="Pfam" id="PF02517">
    <property type="entry name" value="Rce1-like"/>
    <property type="match status" value="1"/>
</dbReference>
<dbReference type="EMBL" id="RKLR01000001">
    <property type="protein sequence ID" value="MBX0321404.1"/>
    <property type="molecule type" value="Genomic_DNA"/>
</dbReference>
<keyword evidence="3" id="KW-0482">Metalloprotease</keyword>
<keyword evidence="4" id="KW-1185">Reference proteome</keyword>
<feature type="domain" description="CAAX prenyl protease 2/Lysostaphin resistance protein A-like" evidence="2">
    <location>
        <begin position="161"/>
        <end position="257"/>
    </location>
</feature>
<feature type="transmembrane region" description="Helical" evidence="1">
    <location>
        <begin position="195"/>
        <end position="213"/>
    </location>
</feature>
<gene>
    <name evidence="3" type="ORF">EGH21_00030</name>
</gene>
<dbReference type="InterPro" id="IPR052710">
    <property type="entry name" value="CAAX_protease"/>
</dbReference>
<proteinExistence type="predicted"/>
<dbReference type="PANTHER" id="PTHR36435:SF1">
    <property type="entry name" value="CAAX AMINO TERMINAL PROTEASE FAMILY PROTEIN"/>
    <property type="match status" value="1"/>
</dbReference>
<dbReference type="GO" id="GO:0004175">
    <property type="term" value="F:endopeptidase activity"/>
    <property type="evidence" value="ECO:0007669"/>
    <property type="project" value="UniProtKB-ARBA"/>
</dbReference>
<feature type="transmembrane region" description="Helical" evidence="1">
    <location>
        <begin position="220"/>
        <end position="239"/>
    </location>
</feature>
<feature type="transmembrane region" description="Helical" evidence="1">
    <location>
        <begin position="53"/>
        <end position="76"/>
    </location>
</feature>
<evidence type="ECO:0000256" key="1">
    <source>
        <dbReference type="SAM" id="Phobius"/>
    </source>
</evidence>
<dbReference type="Proteomes" id="UP001430377">
    <property type="component" value="Unassembled WGS sequence"/>
</dbReference>
<dbReference type="PANTHER" id="PTHR36435">
    <property type="entry name" value="SLR1288 PROTEIN"/>
    <property type="match status" value="1"/>
</dbReference>
<accession>A0AAW4PMG8</accession>